<keyword evidence="3" id="KW-1185">Reference proteome</keyword>
<dbReference type="AlphaFoldDB" id="A0A1I4IZB5"/>
<dbReference type="InterPro" id="IPR032466">
    <property type="entry name" value="Metal_Hydrolase"/>
</dbReference>
<feature type="domain" description="Amidohydrolase-related" evidence="1">
    <location>
        <begin position="56"/>
        <end position="348"/>
    </location>
</feature>
<dbReference type="GO" id="GO:0016810">
    <property type="term" value="F:hydrolase activity, acting on carbon-nitrogen (but not peptide) bonds"/>
    <property type="evidence" value="ECO:0007669"/>
    <property type="project" value="InterPro"/>
</dbReference>
<evidence type="ECO:0000313" key="2">
    <source>
        <dbReference type="EMBL" id="SFL59347.1"/>
    </source>
</evidence>
<organism evidence="2 3">
    <name type="scientific">Pelosinus propionicus DSM 13327</name>
    <dbReference type="NCBI Taxonomy" id="1123291"/>
    <lineage>
        <taxon>Bacteria</taxon>
        <taxon>Bacillati</taxon>
        <taxon>Bacillota</taxon>
        <taxon>Negativicutes</taxon>
        <taxon>Selenomonadales</taxon>
        <taxon>Sporomusaceae</taxon>
        <taxon>Pelosinus</taxon>
    </lineage>
</organism>
<dbReference type="PANTHER" id="PTHR42717:SF1">
    <property type="entry name" value="IMIDAZOLONEPROPIONASE AND RELATED AMIDOHYDROLASES"/>
    <property type="match status" value="1"/>
</dbReference>
<keyword evidence="2" id="KW-0378">Hydrolase</keyword>
<dbReference type="Gene3D" id="3.20.20.140">
    <property type="entry name" value="Metal-dependent hydrolases"/>
    <property type="match status" value="1"/>
</dbReference>
<sequence>MPRLKVDIRIMNGTIIDPEQGVSGSGEVLIKGNRIVESQPGATVEAGQTIDAQGCLVMPGLIDFHAHLFNGGTDAGINPDVSLLPMGVTTAVDAGSCGAANYESFVQAIVNHNQMRLFGLLNVSSGGIITNRFHEELNPVCYDEANIKRLLERYSGQIVGLKVRQSTEIVGELGMKPLEATIKVAEELNCPVVVHTTNPPGPIEEIINYLRPGDVFCHVHHGTGQTILSEDGKVKPSLFKAQDAGILFDAANGRNNFSLKVAAQAIKEGFLPDIISSDVTSGTLYGNFVFGLPYVMMKYLNLGMSIEQIVAACTIVPARFVGMQGQIGTLKPGALADVAIFRLSRKEVIISDKFGDSITADQYLLPQLTILNGRIVFKQIDF</sequence>
<dbReference type="InterPro" id="IPR020043">
    <property type="entry name" value="Deacetylase_Atu3266-like"/>
</dbReference>
<dbReference type="RefSeq" id="WP_090934369.1">
    <property type="nucleotide sequence ID" value="NZ_FOTS01000010.1"/>
</dbReference>
<dbReference type="NCBIfam" id="NF009060">
    <property type="entry name" value="PRK12394.1"/>
    <property type="match status" value="1"/>
</dbReference>
<dbReference type="Proteomes" id="UP000199520">
    <property type="component" value="Unassembled WGS sequence"/>
</dbReference>
<dbReference type="SUPFAM" id="SSF51338">
    <property type="entry name" value="Composite domain of metallo-dependent hydrolases"/>
    <property type="match status" value="1"/>
</dbReference>
<evidence type="ECO:0000313" key="3">
    <source>
        <dbReference type="Proteomes" id="UP000199520"/>
    </source>
</evidence>
<evidence type="ECO:0000259" key="1">
    <source>
        <dbReference type="Pfam" id="PF01979"/>
    </source>
</evidence>
<name>A0A1I4IZB5_9FIRM</name>
<dbReference type="InterPro" id="IPR011059">
    <property type="entry name" value="Metal-dep_hydrolase_composite"/>
</dbReference>
<accession>A0A1I4IZB5</accession>
<dbReference type="InterPro" id="IPR006680">
    <property type="entry name" value="Amidohydro-rel"/>
</dbReference>
<dbReference type="PANTHER" id="PTHR42717">
    <property type="entry name" value="DIHYDROOROTASE-RELATED"/>
    <property type="match status" value="1"/>
</dbReference>
<dbReference type="Pfam" id="PF01979">
    <property type="entry name" value="Amidohydro_1"/>
    <property type="match status" value="1"/>
</dbReference>
<dbReference type="SUPFAM" id="SSF51556">
    <property type="entry name" value="Metallo-dependent hydrolases"/>
    <property type="match status" value="1"/>
</dbReference>
<dbReference type="OrthoDB" id="9796020at2"/>
<dbReference type="STRING" id="1123291.SAMN04490355_101038"/>
<proteinExistence type="predicted"/>
<reference evidence="3" key="1">
    <citation type="submission" date="2016-10" db="EMBL/GenBank/DDBJ databases">
        <authorList>
            <person name="Varghese N."/>
            <person name="Submissions S."/>
        </authorList>
    </citation>
    <scope>NUCLEOTIDE SEQUENCE [LARGE SCALE GENOMIC DNA]</scope>
    <source>
        <strain evidence="3">DSM 13327</strain>
    </source>
</reference>
<dbReference type="Gene3D" id="2.30.40.10">
    <property type="entry name" value="Urease, subunit C, domain 1"/>
    <property type="match status" value="1"/>
</dbReference>
<dbReference type="EMBL" id="FOTS01000010">
    <property type="protein sequence ID" value="SFL59347.1"/>
    <property type="molecule type" value="Genomic_DNA"/>
</dbReference>
<dbReference type="GO" id="GO:0019213">
    <property type="term" value="F:deacetylase activity"/>
    <property type="evidence" value="ECO:0007669"/>
    <property type="project" value="InterPro"/>
</dbReference>
<protein>
    <submittedName>
        <fullName evidence="2">Predicted amidohydrolase</fullName>
    </submittedName>
</protein>
<gene>
    <name evidence="2" type="ORF">SAMN04490355_101038</name>
</gene>